<evidence type="ECO:0000256" key="1">
    <source>
        <dbReference type="SAM" id="MobiDB-lite"/>
    </source>
</evidence>
<comment type="caution">
    <text evidence="2">The sequence shown here is derived from an EMBL/GenBank/DDBJ whole genome shotgun (WGS) entry which is preliminary data.</text>
</comment>
<name>A0A495QSZ1_9ACTN</name>
<evidence type="ECO:0000313" key="2">
    <source>
        <dbReference type="EMBL" id="RKS76557.1"/>
    </source>
</evidence>
<sequence length="57" mass="6480">MDIEPPSFDDAEAFSQQFAAETEKMNRCLDLLNDLAERAASEPPPPGNFRPDKFRPR</sequence>
<gene>
    <name evidence="2" type="ORF">BZB76_1913</name>
</gene>
<evidence type="ECO:0000313" key="3">
    <source>
        <dbReference type="Proteomes" id="UP000274601"/>
    </source>
</evidence>
<accession>A0A495QSZ1</accession>
<dbReference type="RefSeq" id="WP_170180556.1">
    <property type="nucleotide sequence ID" value="NZ_RBWU01000002.1"/>
</dbReference>
<dbReference type="EMBL" id="RBWU01000002">
    <property type="protein sequence ID" value="RKS76557.1"/>
    <property type="molecule type" value="Genomic_DNA"/>
</dbReference>
<feature type="region of interest" description="Disordered" evidence="1">
    <location>
        <begin position="36"/>
        <end position="57"/>
    </location>
</feature>
<dbReference type="AlphaFoldDB" id="A0A495QSZ1"/>
<keyword evidence="3" id="KW-1185">Reference proteome</keyword>
<dbReference type="Proteomes" id="UP000274601">
    <property type="component" value="Unassembled WGS sequence"/>
</dbReference>
<protein>
    <submittedName>
        <fullName evidence="2">Uncharacterized protein</fullName>
    </submittedName>
</protein>
<reference evidence="2 3" key="1">
    <citation type="submission" date="2018-10" db="EMBL/GenBank/DDBJ databases">
        <title>Genomic Encyclopedia of Archaeal and Bacterial Type Strains, Phase II (KMG-II): from individual species to whole genera.</title>
        <authorList>
            <person name="Goeker M."/>
        </authorList>
    </citation>
    <scope>NUCLEOTIDE SEQUENCE [LARGE SCALE GENOMIC DNA]</scope>
    <source>
        <strain evidence="2 3">DSM 43383</strain>
    </source>
</reference>
<proteinExistence type="predicted"/>
<organism evidence="2 3">
    <name type="scientific">Actinomadura pelletieri DSM 43383</name>
    <dbReference type="NCBI Taxonomy" id="1120940"/>
    <lineage>
        <taxon>Bacteria</taxon>
        <taxon>Bacillati</taxon>
        <taxon>Actinomycetota</taxon>
        <taxon>Actinomycetes</taxon>
        <taxon>Streptosporangiales</taxon>
        <taxon>Thermomonosporaceae</taxon>
        <taxon>Actinomadura</taxon>
    </lineage>
</organism>